<evidence type="ECO:0000313" key="9">
    <source>
        <dbReference type="EMBL" id="EFB90857.1"/>
    </source>
</evidence>
<keyword evidence="2 8" id="KW-0479">Metal-binding</keyword>
<feature type="binding site" evidence="8">
    <location>
        <position position="229"/>
    </location>
    <ligand>
        <name>Mn(2+)</name>
        <dbReference type="ChEBI" id="CHEBI:29035"/>
    </ligand>
</feature>
<protein>
    <recommendedName>
        <fullName evidence="8">CRISPR-associated endonuclease Cas1</fullName>
        <ecNumber evidence="8">3.1.-.-</ecNumber>
    </recommendedName>
</protein>
<keyword evidence="6 8" id="KW-0051">Antiviral defense</keyword>
<dbReference type="Proteomes" id="UP000006462">
    <property type="component" value="Unassembled WGS sequence"/>
</dbReference>
<comment type="caution">
    <text evidence="9">The sequence shown here is derived from an EMBL/GenBank/DDBJ whole genome shotgun (WGS) entry which is preliminary data.</text>
</comment>
<dbReference type="InterPro" id="IPR002729">
    <property type="entry name" value="CRISPR-assoc_Cas1"/>
</dbReference>
<dbReference type="Pfam" id="PF01867">
    <property type="entry name" value="Cas_Cas1"/>
    <property type="match status" value="1"/>
</dbReference>
<dbReference type="InterPro" id="IPR042211">
    <property type="entry name" value="CRISPR-assoc_Cas1_N"/>
</dbReference>
<keyword evidence="8" id="KW-0464">Manganese</keyword>
<comment type="function">
    <text evidence="8">CRISPR (clustered regularly interspaced short palindromic repeat), is an adaptive immune system that provides protection against mobile genetic elements (viruses, transposable elements and conjugative plasmids). CRISPR clusters contain spacers, sequences complementary to antecedent mobile elements, and target invading nucleic acids. CRISPR clusters are transcribed and processed into CRISPR RNA (crRNA). Acts as a dsDNA endonuclease. Involved in the integration of spacer DNA into the CRISPR cassette.</text>
</comment>
<evidence type="ECO:0000256" key="5">
    <source>
        <dbReference type="ARBA" id="ARBA00022842"/>
    </source>
</evidence>
<dbReference type="PANTHER" id="PTHR34353:SF3">
    <property type="entry name" value="CRISPR-ASSOCIATED ENDONUCLEASE CAS1"/>
    <property type="match status" value="1"/>
</dbReference>
<evidence type="ECO:0000256" key="2">
    <source>
        <dbReference type="ARBA" id="ARBA00022723"/>
    </source>
</evidence>
<evidence type="ECO:0000256" key="1">
    <source>
        <dbReference type="ARBA" id="ARBA00022722"/>
    </source>
</evidence>
<gene>
    <name evidence="8 9" type="primary">cas1</name>
    <name evidence="9" type="ORF">HMPREF7215_1773</name>
</gene>
<dbReference type="Gene3D" id="1.20.120.920">
    <property type="entry name" value="CRISPR-associated endonuclease Cas1, C-terminal domain"/>
    <property type="match status" value="1"/>
</dbReference>
<reference evidence="9 10" key="1">
    <citation type="submission" date="2009-12" db="EMBL/GenBank/DDBJ databases">
        <authorList>
            <person name="Shrivastava S."/>
            <person name="Madupu R."/>
            <person name="Durkin A.S."/>
            <person name="Torralba M."/>
            <person name="Methe B."/>
            <person name="Sutton G.G."/>
            <person name="Strausberg R.L."/>
            <person name="Nelson K.E."/>
        </authorList>
    </citation>
    <scope>NUCLEOTIDE SEQUENCE [LARGE SCALE GENOMIC DNA]</scope>
    <source>
        <strain evidence="9 10">W5455</strain>
    </source>
</reference>
<evidence type="ECO:0000313" key="10">
    <source>
        <dbReference type="Proteomes" id="UP000006462"/>
    </source>
</evidence>
<comment type="subunit">
    <text evidence="8">Homodimer, forms a heterotetramer with a Cas2 homodimer.</text>
</comment>
<keyword evidence="10" id="KW-1185">Reference proteome</keyword>
<keyword evidence="5 8" id="KW-0460">Magnesium</keyword>
<comment type="cofactor">
    <cofactor evidence="8">
        <name>Mg(2+)</name>
        <dbReference type="ChEBI" id="CHEBI:18420"/>
    </cofactor>
    <cofactor evidence="8">
        <name>Mn(2+)</name>
        <dbReference type="ChEBI" id="CHEBI:29035"/>
    </cofactor>
</comment>
<dbReference type="InterPro" id="IPR042206">
    <property type="entry name" value="CRISPR-assoc_Cas1_C"/>
</dbReference>
<evidence type="ECO:0000256" key="8">
    <source>
        <dbReference type="HAMAP-Rule" id="MF_01470"/>
    </source>
</evidence>
<dbReference type="InterPro" id="IPR019851">
    <property type="entry name" value="CRISPR-assoc_Cas1_ECOLI"/>
</dbReference>
<dbReference type="GO" id="GO:0004519">
    <property type="term" value="F:endonuclease activity"/>
    <property type="evidence" value="ECO:0007669"/>
    <property type="project" value="UniProtKB-KW"/>
</dbReference>
<accession>A0ABM9ZVB5</accession>
<dbReference type="NCBIfam" id="TIGR03638">
    <property type="entry name" value="cas1_ECOLI"/>
    <property type="match status" value="1"/>
</dbReference>
<evidence type="ECO:0000256" key="3">
    <source>
        <dbReference type="ARBA" id="ARBA00022759"/>
    </source>
</evidence>
<dbReference type="HAMAP" id="MF_01470">
    <property type="entry name" value="Cas1"/>
    <property type="match status" value="1"/>
</dbReference>
<dbReference type="EC" id="3.1.-.-" evidence="8"/>
<evidence type="ECO:0000256" key="7">
    <source>
        <dbReference type="ARBA" id="ARBA00023125"/>
    </source>
</evidence>
<name>A0ABM9ZVB5_9BACT</name>
<feature type="binding site" evidence="8">
    <location>
        <position position="149"/>
    </location>
    <ligand>
        <name>Mn(2+)</name>
        <dbReference type="ChEBI" id="CHEBI:29035"/>
    </ligand>
</feature>
<organism evidence="9 10">
    <name type="scientific">Pyramidobacter piscolens W5455</name>
    <dbReference type="NCBI Taxonomy" id="352165"/>
    <lineage>
        <taxon>Bacteria</taxon>
        <taxon>Thermotogati</taxon>
        <taxon>Synergistota</taxon>
        <taxon>Synergistia</taxon>
        <taxon>Synergistales</taxon>
        <taxon>Dethiosulfovibrionaceae</taxon>
        <taxon>Pyramidobacter</taxon>
    </lineage>
</organism>
<proteinExistence type="inferred from homology"/>
<keyword evidence="7 8" id="KW-0238">DNA-binding</keyword>
<keyword evidence="3 8" id="KW-0255">Endonuclease</keyword>
<evidence type="ECO:0000256" key="4">
    <source>
        <dbReference type="ARBA" id="ARBA00022801"/>
    </source>
</evidence>
<sequence length="291" mass="32179">MAFVRLGLESANVPHADRYGLLWLERGNLFVEKGTLRFLSAGSPNLEPGAYDIPYQTVSMLLLGPGTTVSHDVFRLAGSHGLGLVAIGEGGVRMYTAPPLSPDRSALARRQVTLWASSKGRLRTVLKMYELRFGEKLSTTNLEELRGIEGTRVRQSYKLLAERYGIPWRQRKFNRANPEKNDEINNAINHAATAAYAAASIAVAATATIPQLGFIHEAAYDAFGLDIADIFRMSVTIPIAFKGLKRSQEEPATGIERHVRKLAGSVFAREHFIHQMIETIKTVLSDEDEET</sequence>
<feature type="binding site" evidence="8">
    <location>
        <position position="216"/>
    </location>
    <ligand>
        <name>Mn(2+)</name>
        <dbReference type="ChEBI" id="CHEBI:29035"/>
    </ligand>
</feature>
<dbReference type="Gene3D" id="3.100.10.20">
    <property type="entry name" value="CRISPR-associated endonuclease Cas1, N-terminal domain"/>
    <property type="match status" value="1"/>
</dbReference>
<comment type="similarity">
    <text evidence="8">Belongs to the CRISPR-associated endonuclease Cas1 family.</text>
</comment>
<dbReference type="RefSeq" id="WP_009164665.1">
    <property type="nucleotide sequence ID" value="NZ_ADFP01000059.1"/>
</dbReference>
<keyword evidence="4 8" id="KW-0378">Hydrolase</keyword>
<dbReference type="GeneID" id="90987407"/>
<evidence type="ECO:0000256" key="6">
    <source>
        <dbReference type="ARBA" id="ARBA00023118"/>
    </source>
</evidence>
<keyword evidence="1 8" id="KW-0540">Nuclease</keyword>
<dbReference type="InterPro" id="IPR050646">
    <property type="entry name" value="Cas1"/>
</dbReference>
<dbReference type="PANTHER" id="PTHR34353">
    <property type="entry name" value="CRISPR-ASSOCIATED ENDONUCLEASE CAS1 1"/>
    <property type="match status" value="1"/>
</dbReference>
<dbReference type="EMBL" id="ADFP01000059">
    <property type="protein sequence ID" value="EFB90857.1"/>
    <property type="molecule type" value="Genomic_DNA"/>
</dbReference>